<feature type="signal peptide" evidence="1">
    <location>
        <begin position="1"/>
        <end position="19"/>
    </location>
</feature>
<sequence>MKRLTLAALAALAALPVAAATPRSPEAVAAAALKSAPVFDGHNDVPEQLRDRRKDVLEGFDFRDTRATGDAATGTPPMMTDIARMRAGRVGAQFWSVYVSANLPEAQAVQATLEQIDVTRRLIAQYPADMQFCTDSRCVDEAWKRGRIASLIGMEGGHSIGGSLGVLRQMHALGARYMTLTHFRNTAWADSATDAPQHDGLTPFGEKVVREMQRLGILVDLAHVSEATMRDVLALGGPPPIVSHSNARAINHHARNVSDETLKAIGAAGGIVMVNFYPPYVLEAARQWSAARDAEVARTKSLNRGDPSAEKAALDAWDKANPMPRGSVQDVADHVDHIARLTGTDHVGLGGDLDGVEATIAGLDDAASYPALFVELARRGWSQGDLEKLANGNMMRVLRVAEAYASQHRADGPLESPVGF</sequence>
<keyword evidence="1" id="KW-0732">Signal</keyword>
<feature type="chain" id="PRO_5004208122" evidence="1">
    <location>
        <begin position="20"/>
        <end position="420"/>
    </location>
</feature>
<dbReference type="KEGG" id="nar:Saro_0805"/>
<keyword evidence="2" id="KW-0378">Hydrolase</keyword>
<name>Q2GA73_NOVAD</name>
<dbReference type="SUPFAM" id="SSF51556">
    <property type="entry name" value="Metallo-dependent hydrolases"/>
    <property type="match status" value="1"/>
</dbReference>
<dbReference type="PANTHER" id="PTHR10443">
    <property type="entry name" value="MICROSOMAL DIPEPTIDASE"/>
    <property type="match status" value="1"/>
</dbReference>
<dbReference type="RefSeq" id="WP_011444464.1">
    <property type="nucleotide sequence ID" value="NC_007794.1"/>
</dbReference>
<dbReference type="EC" id="3.4.13.19" evidence="2"/>
<evidence type="ECO:0000256" key="1">
    <source>
        <dbReference type="SAM" id="SignalP"/>
    </source>
</evidence>
<keyword evidence="3" id="KW-1185">Reference proteome</keyword>
<dbReference type="GO" id="GO:0070573">
    <property type="term" value="F:metallodipeptidase activity"/>
    <property type="evidence" value="ECO:0007669"/>
    <property type="project" value="InterPro"/>
</dbReference>
<dbReference type="eggNOG" id="COG2355">
    <property type="taxonomic scope" value="Bacteria"/>
</dbReference>
<dbReference type="Proteomes" id="UP000009134">
    <property type="component" value="Chromosome"/>
</dbReference>
<evidence type="ECO:0000313" key="3">
    <source>
        <dbReference type="Proteomes" id="UP000009134"/>
    </source>
</evidence>
<dbReference type="STRING" id="279238.Saro_0805"/>
<dbReference type="EMBL" id="CP000248">
    <property type="protein sequence ID" value="ABD25250.1"/>
    <property type="molecule type" value="Genomic_DNA"/>
</dbReference>
<accession>Q2GA73</accession>
<dbReference type="InterPro" id="IPR008257">
    <property type="entry name" value="Pept_M19"/>
</dbReference>
<protein>
    <submittedName>
        <fullName evidence="2">Membrane dipeptidase</fullName>
        <ecNumber evidence="2">3.4.13.19</ecNumber>
    </submittedName>
</protein>
<dbReference type="HOGENOM" id="CLU_031404_4_2_5"/>
<dbReference type="Pfam" id="PF01244">
    <property type="entry name" value="Peptidase_M19"/>
    <property type="match status" value="1"/>
</dbReference>
<proteinExistence type="predicted"/>
<keyword evidence="2" id="KW-0224">Dipeptidase</keyword>
<reference evidence="3" key="1">
    <citation type="submission" date="2006-01" db="EMBL/GenBank/DDBJ databases">
        <title>Complete sequence of Novosphingobium aromaticivorans DSM 12444.</title>
        <authorList>
            <consortium name="US DOE Joint Genome Institute"/>
            <person name="Copeland A."/>
            <person name="Lucas S."/>
            <person name="Lapidus A."/>
            <person name="Barry K."/>
            <person name="Detter J.C."/>
            <person name="Glavina T."/>
            <person name="Hammon N."/>
            <person name="Israni S."/>
            <person name="Pitluck S."/>
            <person name="Chain P."/>
            <person name="Malfatti S."/>
            <person name="Shin M."/>
            <person name="Vergez L."/>
            <person name="Schmutz J."/>
            <person name="Larimer F."/>
            <person name="Land M."/>
            <person name="Kyrpides N."/>
            <person name="Ivanova N."/>
            <person name="Fredrickson J."/>
            <person name="Balkwill D."/>
            <person name="Romine M.F."/>
            <person name="Richardson P."/>
        </authorList>
    </citation>
    <scope>NUCLEOTIDE SEQUENCE [LARGE SCALE GENOMIC DNA]</scope>
    <source>
        <strain evidence="3">ATCC 700278 / DSM 12444 / CCUG 56034 / CIP 105152 / NBRC 16084 / F199</strain>
    </source>
</reference>
<dbReference type="GO" id="GO:0006508">
    <property type="term" value="P:proteolysis"/>
    <property type="evidence" value="ECO:0007669"/>
    <property type="project" value="InterPro"/>
</dbReference>
<organism evidence="2 3">
    <name type="scientific">Novosphingobium aromaticivorans (strain ATCC 700278 / DSM 12444 / CCUG 56034 / CIP 105152 / NBRC 16084 / F199)</name>
    <dbReference type="NCBI Taxonomy" id="279238"/>
    <lineage>
        <taxon>Bacteria</taxon>
        <taxon>Pseudomonadati</taxon>
        <taxon>Pseudomonadota</taxon>
        <taxon>Alphaproteobacteria</taxon>
        <taxon>Sphingomonadales</taxon>
        <taxon>Sphingomonadaceae</taxon>
        <taxon>Novosphingobium</taxon>
    </lineage>
</organism>
<dbReference type="Gene3D" id="3.20.20.140">
    <property type="entry name" value="Metal-dependent hydrolases"/>
    <property type="match status" value="1"/>
</dbReference>
<dbReference type="PROSITE" id="PS51365">
    <property type="entry name" value="RENAL_DIPEPTIDASE_2"/>
    <property type="match status" value="1"/>
</dbReference>
<gene>
    <name evidence="2" type="ordered locus">Saro_0805</name>
</gene>
<dbReference type="PANTHER" id="PTHR10443:SF12">
    <property type="entry name" value="DIPEPTIDASE"/>
    <property type="match status" value="1"/>
</dbReference>
<dbReference type="InterPro" id="IPR032466">
    <property type="entry name" value="Metal_Hydrolase"/>
</dbReference>
<keyword evidence="2" id="KW-0645">Protease</keyword>
<dbReference type="CDD" id="cd01301">
    <property type="entry name" value="rDP_like"/>
    <property type="match status" value="1"/>
</dbReference>
<dbReference type="AlphaFoldDB" id="Q2GA73"/>
<evidence type="ECO:0000313" key="2">
    <source>
        <dbReference type="EMBL" id="ABD25250.1"/>
    </source>
</evidence>